<dbReference type="InterPro" id="IPR029044">
    <property type="entry name" value="Nucleotide-diphossugar_trans"/>
</dbReference>
<protein>
    <submittedName>
        <fullName evidence="1">Glycosyltransferase</fullName>
    </submittedName>
</protein>
<evidence type="ECO:0000313" key="1">
    <source>
        <dbReference type="EMBL" id="RZO75662.1"/>
    </source>
</evidence>
<dbReference type="SUPFAM" id="SSF53448">
    <property type="entry name" value="Nucleotide-diphospho-sugar transferases"/>
    <property type="match status" value="1"/>
</dbReference>
<sequence length="203" mass="22872">MKYEDTSILIFCKAPISGSVKTRLIPTLGEDGACALHRALAERLINEVIASNLAEVVLYCWPDISHEFFTSFKKIKRIVQKGDNLGERMHHAFNEVLSVKDNVILIGTDCPSINAGYLDRAIVKLLNHDAVLGPAEDGGYGLIGLHESHWNYFKNLVWGSSQICSETCRRFNQARLEWSLMPLIWDVDRPEDVGRYFSSESDS</sequence>
<keyword evidence="1" id="KW-0808">Transferase</keyword>
<dbReference type="InterPro" id="IPR018641">
    <property type="entry name" value="Trfase_1_rSAM/seldom-assoc"/>
</dbReference>
<organism evidence="1 2">
    <name type="scientific">OM182 bacterium</name>
    <dbReference type="NCBI Taxonomy" id="2510334"/>
    <lineage>
        <taxon>Bacteria</taxon>
        <taxon>Pseudomonadati</taxon>
        <taxon>Pseudomonadota</taxon>
        <taxon>Gammaproteobacteria</taxon>
        <taxon>OMG group</taxon>
        <taxon>OM182 clade</taxon>
    </lineage>
</organism>
<proteinExistence type="predicted"/>
<accession>A0A520RZJ9</accession>
<dbReference type="GO" id="GO:0016740">
    <property type="term" value="F:transferase activity"/>
    <property type="evidence" value="ECO:0007669"/>
    <property type="project" value="UniProtKB-KW"/>
</dbReference>
<comment type="caution">
    <text evidence="1">The sequence shown here is derived from an EMBL/GenBank/DDBJ whole genome shotgun (WGS) entry which is preliminary data.</text>
</comment>
<name>A0A520RZJ9_9GAMM</name>
<evidence type="ECO:0000313" key="2">
    <source>
        <dbReference type="Proteomes" id="UP000316199"/>
    </source>
</evidence>
<dbReference type="AlphaFoldDB" id="A0A520RZJ9"/>
<dbReference type="Pfam" id="PF09837">
    <property type="entry name" value="DUF2064"/>
    <property type="match status" value="1"/>
</dbReference>
<dbReference type="Proteomes" id="UP000316199">
    <property type="component" value="Unassembled WGS sequence"/>
</dbReference>
<reference evidence="1 2" key="1">
    <citation type="submission" date="2019-02" db="EMBL/GenBank/DDBJ databases">
        <title>Prokaryotic population dynamics and viral predation in marine succession experiment using metagenomics: the confinement effect.</title>
        <authorList>
            <person name="Haro-Moreno J.M."/>
            <person name="Rodriguez-Valera F."/>
            <person name="Lopez-Perez M."/>
        </authorList>
    </citation>
    <scope>NUCLEOTIDE SEQUENCE [LARGE SCALE GENOMIC DNA]</scope>
    <source>
        <strain evidence="1">MED-G157</strain>
    </source>
</reference>
<dbReference type="PANTHER" id="PTHR36529">
    <property type="entry name" value="SLL1095 PROTEIN"/>
    <property type="match status" value="1"/>
</dbReference>
<gene>
    <name evidence="1" type="ORF">EVA68_06485</name>
</gene>
<dbReference type="Gene3D" id="3.90.550.10">
    <property type="entry name" value="Spore Coat Polysaccharide Biosynthesis Protein SpsA, Chain A"/>
    <property type="match status" value="1"/>
</dbReference>
<dbReference type="PANTHER" id="PTHR36529:SF1">
    <property type="entry name" value="GLYCOSYLTRANSFERASE"/>
    <property type="match status" value="1"/>
</dbReference>
<dbReference type="EMBL" id="SHAG01000028">
    <property type="protein sequence ID" value="RZO75662.1"/>
    <property type="molecule type" value="Genomic_DNA"/>
</dbReference>
<dbReference type="NCBIfam" id="TIGR04282">
    <property type="entry name" value="glyco_like_cofC"/>
    <property type="match status" value="1"/>
</dbReference>